<dbReference type="KEGG" id="emo:DM558_03775"/>
<reference evidence="4" key="1">
    <citation type="submission" date="2018-06" db="EMBL/GenBank/DDBJ databases">
        <title>Complete genome of Pseudomonas insecticola strain QZS01.</title>
        <authorList>
            <person name="Wang J."/>
            <person name="Su Q."/>
        </authorList>
    </citation>
    <scope>NUCLEOTIDE SEQUENCE [LARGE SCALE GENOMIC DNA]</scope>
    <source>
        <strain evidence="4">QZS01</strain>
    </source>
</reference>
<dbReference type="InterPro" id="IPR001107">
    <property type="entry name" value="Band_7"/>
</dbReference>
<organism evidence="3 4">
    <name type="scientific">Entomomonas moraniae</name>
    <dbReference type="NCBI Taxonomy" id="2213226"/>
    <lineage>
        <taxon>Bacteria</taxon>
        <taxon>Pseudomonadati</taxon>
        <taxon>Pseudomonadota</taxon>
        <taxon>Gammaproteobacteria</taxon>
        <taxon>Pseudomonadales</taxon>
        <taxon>Pseudomonadaceae</taxon>
        <taxon>Entomomonas</taxon>
    </lineage>
</organism>
<dbReference type="InterPro" id="IPR036013">
    <property type="entry name" value="Band_7/SPFH_dom_sf"/>
</dbReference>
<dbReference type="Gene3D" id="3.30.479.30">
    <property type="entry name" value="Band 7 domain"/>
    <property type="match status" value="1"/>
</dbReference>
<dbReference type="SUPFAM" id="SSF117892">
    <property type="entry name" value="Band 7/SPFH domain"/>
    <property type="match status" value="1"/>
</dbReference>
<dbReference type="Pfam" id="PF01145">
    <property type="entry name" value="Band_7"/>
    <property type="match status" value="1"/>
</dbReference>
<dbReference type="Proteomes" id="UP000273143">
    <property type="component" value="Chromosome"/>
</dbReference>
<dbReference type="EMBL" id="CP029822">
    <property type="protein sequence ID" value="AZS49948.1"/>
    <property type="molecule type" value="Genomic_DNA"/>
</dbReference>
<sequence>MTILIVILAVIILCIVGTILFFKFCYTVLPPNVALIVNGKKVYFSNAVTMPSDKKLLIPLEPTQIRMSYIGAQGILCKEQLLLDISIMYQICVGLDEDAILKAAAKVGAENLGNKEKVTTAVDNVLTNTLKMIVAELPYDVVDKDRGKLRKQLMSSLHDKLYGYHLDYLDIEQIKLTSLESLAQQDEALFKQQELIREDWDKYQRQQLENRLKLVTNRQLELSTKIKALIADYQRVIRQKINVFINKTY</sequence>
<proteinExistence type="predicted"/>
<feature type="domain" description="Band 7" evidence="2">
    <location>
        <begin position="62"/>
        <end position="196"/>
    </location>
</feature>
<gene>
    <name evidence="3" type="ORF">DM558_03775</name>
</gene>
<dbReference type="AlphaFoldDB" id="A0A3S9XCB2"/>
<evidence type="ECO:0000313" key="3">
    <source>
        <dbReference type="EMBL" id="AZS49948.1"/>
    </source>
</evidence>
<dbReference type="GO" id="GO:0016020">
    <property type="term" value="C:membrane"/>
    <property type="evidence" value="ECO:0007669"/>
    <property type="project" value="UniProtKB-SubCell"/>
</dbReference>
<evidence type="ECO:0000256" key="1">
    <source>
        <dbReference type="ARBA" id="ARBA00004167"/>
    </source>
</evidence>
<protein>
    <recommendedName>
        <fullName evidence="2">Band 7 domain-containing protein</fullName>
    </recommendedName>
</protein>
<comment type="subcellular location">
    <subcellularLocation>
        <location evidence="1">Membrane</location>
        <topology evidence="1">Single-pass membrane protein</topology>
    </subcellularLocation>
</comment>
<name>A0A3S9XCB2_9GAMM</name>
<keyword evidence="4" id="KW-1185">Reference proteome</keyword>
<evidence type="ECO:0000313" key="4">
    <source>
        <dbReference type="Proteomes" id="UP000273143"/>
    </source>
</evidence>
<evidence type="ECO:0000259" key="2">
    <source>
        <dbReference type="Pfam" id="PF01145"/>
    </source>
</evidence>
<accession>A0A3S9XCB2</accession>